<name>A0A9Q0S8Z8_9DIPT</name>
<reference evidence="2" key="1">
    <citation type="submission" date="2022-07" db="EMBL/GenBank/DDBJ databases">
        <authorList>
            <person name="Trinca V."/>
            <person name="Uliana J.V.C."/>
            <person name="Torres T.T."/>
            <person name="Ward R.J."/>
            <person name="Monesi N."/>
        </authorList>
    </citation>
    <scope>NUCLEOTIDE SEQUENCE</scope>
    <source>
        <strain evidence="2">HSMRA1968</strain>
        <tissue evidence="2">Whole embryos</tissue>
    </source>
</reference>
<organism evidence="2 3">
    <name type="scientific">Pseudolycoriella hygida</name>
    <dbReference type="NCBI Taxonomy" id="35572"/>
    <lineage>
        <taxon>Eukaryota</taxon>
        <taxon>Metazoa</taxon>
        <taxon>Ecdysozoa</taxon>
        <taxon>Arthropoda</taxon>
        <taxon>Hexapoda</taxon>
        <taxon>Insecta</taxon>
        <taxon>Pterygota</taxon>
        <taxon>Neoptera</taxon>
        <taxon>Endopterygota</taxon>
        <taxon>Diptera</taxon>
        <taxon>Nematocera</taxon>
        <taxon>Sciaroidea</taxon>
        <taxon>Sciaridae</taxon>
        <taxon>Pseudolycoriella</taxon>
    </lineage>
</organism>
<protein>
    <submittedName>
        <fullName evidence="2">Uncharacterized protein</fullName>
    </submittedName>
</protein>
<proteinExistence type="predicted"/>
<dbReference type="Proteomes" id="UP001151699">
    <property type="component" value="Chromosome A"/>
</dbReference>
<dbReference type="AlphaFoldDB" id="A0A9Q0S8Z8"/>
<evidence type="ECO:0000313" key="2">
    <source>
        <dbReference type="EMBL" id="KAJ6647810.1"/>
    </source>
</evidence>
<gene>
    <name evidence="2" type="ORF">Bhyg_03033</name>
</gene>
<keyword evidence="3" id="KW-1185">Reference proteome</keyword>
<evidence type="ECO:0000313" key="3">
    <source>
        <dbReference type="Proteomes" id="UP001151699"/>
    </source>
</evidence>
<feature type="compositionally biased region" description="Basic and acidic residues" evidence="1">
    <location>
        <begin position="57"/>
        <end position="73"/>
    </location>
</feature>
<accession>A0A9Q0S8Z8</accession>
<comment type="caution">
    <text evidence="2">The sequence shown here is derived from an EMBL/GenBank/DDBJ whole genome shotgun (WGS) entry which is preliminary data.</text>
</comment>
<sequence length="98" mass="11127">MTSPRVQIMFISIFAIFPGIREISGSWRLSTLATLFDERGVRFGLFQKPNPSSGGDKLTRPEPETTTKTENRATRTRAKNSKHKIKCPVDLVIYKLNM</sequence>
<evidence type="ECO:0000256" key="1">
    <source>
        <dbReference type="SAM" id="MobiDB-lite"/>
    </source>
</evidence>
<dbReference type="EMBL" id="WJQU01000001">
    <property type="protein sequence ID" value="KAJ6647810.1"/>
    <property type="molecule type" value="Genomic_DNA"/>
</dbReference>
<feature type="region of interest" description="Disordered" evidence="1">
    <location>
        <begin position="46"/>
        <end position="82"/>
    </location>
</feature>